<feature type="region of interest" description="Disordered" evidence="1">
    <location>
        <begin position="160"/>
        <end position="181"/>
    </location>
</feature>
<evidence type="ECO:0000313" key="2">
    <source>
        <dbReference type="Proteomes" id="UP000887565"/>
    </source>
</evidence>
<accession>A0A915IPC2</accession>
<proteinExistence type="predicted"/>
<dbReference type="Proteomes" id="UP000887565">
    <property type="component" value="Unplaced"/>
</dbReference>
<reference evidence="3" key="1">
    <citation type="submission" date="2022-11" db="UniProtKB">
        <authorList>
            <consortium name="WormBaseParasite"/>
        </authorList>
    </citation>
    <scope>IDENTIFICATION</scope>
</reference>
<name>A0A915IPC2_ROMCU</name>
<evidence type="ECO:0000256" key="1">
    <source>
        <dbReference type="SAM" id="MobiDB-lite"/>
    </source>
</evidence>
<dbReference type="WBParaSite" id="nRc.2.0.1.t15293-RA">
    <property type="protein sequence ID" value="nRc.2.0.1.t15293-RA"/>
    <property type="gene ID" value="nRc.2.0.1.g15293"/>
</dbReference>
<feature type="compositionally biased region" description="Basic and acidic residues" evidence="1">
    <location>
        <begin position="169"/>
        <end position="181"/>
    </location>
</feature>
<evidence type="ECO:0000313" key="3">
    <source>
        <dbReference type="WBParaSite" id="nRc.2.0.1.t15293-RA"/>
    </source>
</evidence>
<keyword evidence="2" id="KW-1185">Reference proteome</keyword>
<protein>
    <submittedName>
        <fullName evidence="3">Uncharacterized protein</fullName>
    </submittedName>
</protein>
<sequence>MCIRRPLWKANFLSHRSHCSAATLPNLMAAALRFRLLYGVSGNLKYGISEPKIAGNNFTTDDVSSDISQICINNMLIDGHFIGVMGMPAASQVVMLSTDHFNKKERFAIQKHKTWLNPEDLIGVMGMPAASQVVMLSTDHFDKKERFAIPKHSISLKIDKNSNIPCTSNDKDNDANHSDKN</sequence>
<dbReference type="AlphaFoldDB" id="A0A915IPC2"/>
<organism evidence="2 3">
    <name type="scientific">Romanomermis culicivorax</name>
    <name type="common">Nematode worm</name>
    <dbReference type="NCBI Taxonomy" id="13658"/>
    <lineage>
        <taxon>Eukaryota</taxon>
        <taxon>Metazoa</taxon>
        <taxon>Ecdysozoa</taxon>
        <taxon>Nematoda</taxon>
        <taxon>Enoplea</taxon>
        <taxon>Dorylaimia</taxon>
        <taxon>Mermithida</taxon>
        <taxon>Mermithoidea</taxon>
        <taxon>Mermithidae</taxon>
        <taxon>Romanomermis</taxon>
    </lineage>
</organism>